<keyword evidence="1" id="KW-0472">Membrane</keyword>
<feature type="domain" description="LysM" evidence="2">
    <location>
        <begin position="40"/>
        <end position="94"/>
    </location>
</feature>
<accession>A0A0V8JQ10</accession>
<keyword evidence="1" id="KW-0812">Transmembrane</keyword>
<name>A0A0V8JQ10_9BACI</name>
<keyword evidence="3" id="KW-0131">Cell cycle</keyword>
<dbReference type="GO" id="GO:0051301">
    <property type="term" value="P:cell division"/>
    <property type="evidence" value="ECO:0007669"/>
    <property type="project" value="UniProtKB-KW"/>
</dbReference>
<keyword evidence="4" id="KW-1185">Reference proteome</keyword>
<evidence type="ECO:0000313" key="4">
    <source>
        <dbReference type="Proteomes" id="UP000053681"/>
    </source>
</evidence>
<dbReference type="GeneID" id="93683255"/>
<keyword evidence="1" id="KW-1133">Transmembrane helix</keyword>
<comment type="caution">
    <text evidence="3">The sequence shown here is derived from an EMBL/GenBank/DDBJ whole genome shotgun (WGS) entry which is preliminary data.</text>
</comment>
<evidence type="ECO:0000256" key="1">
    <source>
        <dbReference type="SAM" id="Phobius"/>
    </source>
</evidence>
<dbReference type="Proteomes" id="UP000053681">
    <property type="component" value="Unassembled WGS sequence"/>
</dbReference>
<protein>
    <submittedName>
        <fullName evidence="3">Cell division protein</fullName>
    </submittedName>
</protein>
<dbReference type="EMBL" id="LNQP01000012">
    <property type="protein sequence ID" value="KSU88957.1"/>
    <property type="molecule type" value="Genomic_DNA"/>
</dbReference>
<sequence>MRPLIESIKHYTTFFVVIAALTYVLTLLLGADRVELEKYTTVTIAKGDTIWELSQEYSKHHNLSPNEFVEWVQNMNELTVPSTQSLSPGDQLYIPVLKSDLASDHQIAFDK</sequence>
<dbReference type="Pfam" id="PF01476">
    <property type="entry name" value="LysM"/>
    <property type="match status" value="1"/>
</dbReference>
<dbReference type="InterPro" id="IPR036779">
    <property type="entry name" value="LysM_dom_sf"/>
</dbReference>
<proteinExistence type="predicted"/>
<dbReference type="AlphaFoldDB" id="A0A0V8JQ10"/>
<organism evidence="3 4">
    <name type="scientific">Priestia veravalensis</name>
    <dbReference type="NCBI Taxonomy" id="1414648"/>
    <lineage>
        <taxon>Bacteria</taxon>
        <taxon>Bacillati</taxon>
        <taxon>Bacillota</taxon>
        <taxon>Bacilli</taxon>
        <taxon>Bacillales</taxon>
        <taxon>Bacillaceae</taxon>
        <taxon>Priestia</taxon>
    </lineage>
</organism>
<dbReference type="PROSITE" id="PS51782">
    <property type="entry name" value="LYSM"/>
    <property type="match status" value="1"/>
</dbReference>
<dbReference type="RefSeq" id="WP_025908270.1">
    <property type="nucleotide sequence ID" value="NZ_KQ758632.1"/>
</dbReference>
<evidence type="ECO:0000313" key="3">
    <source>
        <dbReference type="EMBL" id="KSU88957.1"/>
    </source>
</evidence>
<dbReference type="CDD" id="cd00118">
    <property type="entry name" value="LysM"/>
    <property type="match status" value="1"/>
</dbReference>
<evidence type="ECO:0000259" key="2">
    <source>
        <dbReference type="PROSITE" id="PS51782"/>
    </source>
</evidence>
<feature type="transmembrane region" description="Helical" evidence="1">
    <location>
        <begin position="12"/>
        <end position="31"/>
    </location>
</feature>
<dbReference type="Gene3D" id="3.10.350.10">
    <property type="entry name" value="LysM domain"/>
    <property type="match status" value="1"/>
</dbReference>
<reference evidence="3 4" key="1">
    <citation type="submission" date="2015-11" db="EMBL/GenBank/DDBJ databases">
        <title>Bacillus caseinolyticus sp nov.</title>
        <authorList>
            <person name="Dastager S.G."/>
            <person name="Mawlankar R."/>
        </authorList>
    </citation>
    <scope>NUCLEOTIDE SEQUENCE [LARGE SCALE GENOMIC DNA]</scope>
    <source>
        <strain evidence="3 4">SGD-V-76</strain>
    </source>
</reference>
<dbReference type="InterPro" id="IPR018392">
    <property type="entry name" value="LysM"/>
</dbReference>
<keyword evidence="3" id="KW-0132">Cell division</keyword>
<gene>
    <name evidence="3" type="ORF">AS180_04665</name>
</gene>